<organism evidence="1 2">
    <name type="scientific">Mucuna pruriens</name>
    <name type="common">Velvet bean</name>
    <name type="synonym">Dolichos pruriens</name>
    <dbReference type="NCBI Taxonomy" id="157652"/>
    <lineage>
        <taxon>Eukaryota</taxon>
        <taxon>Viridiplantae</taxon>
        <taxon>Streptophyta</taxon>
        <taxon>Embryophyta</taxon>
        <taxon>Tracheophyta</taxon>
        <taxon>Spermatophyta</taxon>
        <taxon>Magnoliopsida</taxon>
        <taxon>eudicotyledons</taxon>
        <taxon>Gunneridae</taxon>
        <taxon>Pentapetalae</taxon>
        <taxon>rosids</taxon>
        <taxon>fabids</taxon>
        <taxon>Fabales</taxon>
        <taxon>Fabaceae</taxon>
        <taxon>Papilionoideae</taxon>
        <taxon>50 kb inversion clade</taxon>
        <taxon>NPAAA clade</taxon>
        <taxon>indigoferoid/millettioid clade</taxon>
        <taxon>Phaseoleae</taxon>
        <taxon>Mucuna</taxon>
    </lineage>
</organism>
<reference evidence="1" key="1">
    <citation type="submission" date="2018-05" db="EMBL/GenBank/DDBJ databases">
        <title>Draft genome of Mucuna pruriens seed.</title>
        <authorList>
            <person name="Nnadi N.E."/>
            <person name="Vos R."/>
            <person name="Hasami M.H."/>
            <person name="Devisetty U.K."/>
            <person name="Aguiy J.C."/>
        </authorList>
    </citation>
    <scope>NUCLEOTIDE SEQUENCE [LARGE SCALE GENOMIC DNA]</scope>
    <source>
        <strain evidence="1">JCA_2017</strain>
    </source>
</reference>
<sequence>MKTFPFSFDGASSRKKSAESVNIQGKPCMSIGRGLISCAPHVCTTRAASNYYCSTSMKVC</sequence>
<evidence type="ECO:0000313" key="2">
    <source>
        <dbReference type="Proteomes" id="UP000257109"/>
    </source>
</evidence>
<name>A0A371ICN4_MUCPR</name>
<proteinExistence type="predicted"/>
<dbReference type="AlphaFoldDB" id="A0A371ICN4"/>
<gene>
    <name evidence="1" type="ORF">CR513_02384</name>
</gene>
<accession>A0A371ICN4</accession>
<feature type="non-terminal residue" evidence="1">
    <location>
        <position position="1"/>
    </location>
</feature>
<dbReference type="Proteomes" id="UP000257109">
    <property type="component" value="Unassembled WGS sequence"/>
</dbReference>
<dbReference type="EMBL" id="QJKJ01000406">
    <property type="protein sequence ID" value="RDY12786.1"/>
    <property type="molecule type" value="Genomic_DNA"/>
</dbReference>
<evidence type="ECO:0000313" key="1">
    <source>
        <dbReference type="EMBL" id="RDY12786.1"/>
    </source>
</evidence>
<comment type="caution">
    <text evidence="1">The sequence shown here is derived from an EMBL/GenBank/DDBJ whole genome shotgun (WGS) entry which is preliminary data.</text>
</comment>
<protein>
    <submittedName>
        <fullName evidence="1">Uncharacterized protein</fullName>
    </submittedName>
</protein>
<keyword evidence="2" id="KW-1185">Reference proteome</keyword>